<comment type="caution">
    <text evidence="2">The sequence shown here is derived from an EMBL/GenBank/DDBJ whole genome shotgun (WGS) entry which is preliminary data.</text>
</comment>
<dbReference type="EMBL" id="QAYG01000008">
    <property type="protein sequence ID" value="PTW59122.1"/>
    <property type="molecule type" value="Genomic_DNA"/>
</dbReference>
<feature type="signal peptide" evidence="1">
    <location>
        <begin position="1"/>
        <end position="25"/>
    </location>
</feature>
<accession>A0A2T5V5T8</accession>
<dbReference type="Proteomes" id="UP000244081">
    <property type="component" value="Unassembled WGS sequence"/>
</dbReference>
<dbReference type="RefSeq" id="WP_107991181.1">
    <property type="nucleotide sequence ID" value="NZ_QAYG01000008.1"/>
</dbReference>
<evidence type="ECO:0000313" key="3">
    <source>
        <dbReference type="Proteomes" id="UP000244081"/>
    </source>
</evidence>
<dbReference type="Pfam" id="PF06186">
    <property type="entry name" value="DUF992"/>
    <property type="match status" value="1"/>
</dbReference>
<reference evidence="2 3" key="1">
    <citation type="submission" date="2018-04" db="EMBL/GenBank/DDBJ databases">
        <title>Genomic Encyclopedia of Archaeal and Bacterial Type Strains, Phase II (KMG-II): from individual species to whole genera.</title>
        <authorList>
            <person name="Goeker M."/>
        </authorList>
    </citation>
    <scope>NUCLEOTIDE SEQUENCE [LARGE SCALE GENOMIC DNA]</scope>
    <source>
        <strain evidence="2 3">DSM 23382</strain>
    </source>
</reference>
<feature type="chain" id="PRO_5015470611" evidence="1">
    <location>
        <begin position="26"/>
        <end position="161"/>
    </location>
</feature>
<keyword evidence="1" id="KW-0732">Signal</keyword>
<sequence>MTRYITTLFATAAVAGTLAAMPAMAADDPGIKVGVLNCTVAGGSGFIFGSSKEMTCVYNPVKGTKETYVGRITKYGIDVGETGVSKIAWGVLAPSADMKSGALEGDYVGLSAEATVGGGVGANALVGGLDKSITLNPVSVQVQNGLNVAAGIAQLKLTATN</sequence>
<dbReference type="OrthoDB" id="7362478at2"/>
<name>A0A2T5V5T8_9HYPH</name>
<organism evidence="2 3">
    <name type="scientific">Breoghania corrubedonensis</name>
    <dbReference type="NCBI Taxonomy" id="665038"/>
    <lineage>
        <taxon>Bacteria</taxon>
        <taxon>Pseudomonadati</taxon>
        <taxon>Pseudomonadota</taxon>
        <taxon>Alphaproteobacteria</taxon>
        <taxon>Hyphomicrobiales</taxon>
        <taxon>Stappiaceae</taxon>
        <taxon>Breoghania</taxon>
    </lineage>
</organism>
<evidence type="ECO:0000256" key="1">
    <source>
        <dbReference type="SAM" id="SignalP"/>
    </source>
</evidence>
<dbReference type="AlphaFoldDB" id="A0A2T5V5T8"/>
<protein>
    <submittedName>
        <fullName evidence="2">Uncharacterized protein DUF992</fullName>
    </submittedName>
</protein>
<proteinExistence type="predicted"/>
<dbReference type="InterPro" id="IPR009333">
    <property type="entry name" value="DUF992"/>
</dbReference>
<keyword evidence="3" id="KW-1185">Reference proteome</keyword>
<evidence type="ECO:0000313" key="2">
    <source>
        <dbReference type="EMBL" id="PTW59122.1"/>
    </source>
</evidence>
<gene>
    <name evidence="2" type="ORF">C8N35_108159</name>
</gene>